<organism evidence="1 2">
    <name type="scientific">Paenibacillus validus</name>
    <dbReference type="NCBI Taxonomy" id="44253"/>
    <lineage>
        <taxon>Bacteria</taxon>
        <taxon>Bacillati</taxon>
        <taxon>Bacillota</taxon>
        <taxon>Bacilli</taxon>
        <taxon>Bacillales</taxon>
        <taxon>Paenibacillaceae</taxon>
        <taxon>Paenibacillus</taxon>
    </lineage>
</organism>
<dbReference type="Proteomes" id="UP000450917">
    <property type="component" value="Unassembled WGS sequence"/>
</dbReference>
<protein>
    <submittedName>
        <fullName evidence="1">Uncharacterized protein</fullName>
    </submittedName>
</protein>
<dbReference type="RefSeq" id="WP_155615338.1">
    <property type="nucleotide sequence ID" value="NZ_WNZX01000017.1"/>
</dbReference>
<accession>A0A7X2ZEQ8</accession>
<keyword evidence="2" id="KW-1185">Reference proteome</keyword>
<dbReference type="AlphaFoldDB" id="A0A7X2ZEQ8"/>
<evidence type="ECO:0000313" key="1">
    <source>
        <dbReference type="EMBL" id="MUG72796.1"/>
    </source>
</evidence>
<sequence>MKKFVHFAMISKIPKKKLQVGAMKQHRMTLPIRIKLLASFLVISAMLGVAGSIAYVYMQIVDRSYSDLVNRRASILLYSERNAGSGDPNE</sequence>
<reference evidence="1 2" key="1">
    <citation type="submission" date="2019-11" db="EMBL/GenBank/DDBJ databases">
        <title>Draft genome sequences of five Paenibacillus species of dairy origin.</title>
        <authorList>
            <person name="Olajide A.M."/>
            <person name="Chen S."/>
            <person name="Lapointe G."/>
        </authorList>
    </citation>
    <scope>NUCLEOTIDE SEQUENCE [LARGE SCALE GENOMIC DNA]</scope>
    <source>
        <strain evidence="1 2">2CS3</strain>
    </source>
</reference>
<proteinExistence type="predicted"/>
<evidence type="ECO:0000313" key="2">
    <source>
        <dbReference type="Proteomes" id="UP000450917"/>
    </source>
</evidence>
<gene>
    <name evidence="1" type="ORF">GNP93_19210</name>
</gene>
<name>A0A7X2ZEQ8_9BACL</name>
<dbReference type="EMBL" id="WNZX01000017">
    <property type="protein sequence ID" value="MUG72796.1"/>
    <property type="molecule type" value="Genomic_DNA"/>
</dbReference>
<comment type="caution">
    <text evidence="1">The sequence shown here is derived from an EMBL/GenBank/DDBJ whole genome shotgun (WGS) entry which is preliminary data.</text>
</comment>